<proteinExistence type="predicted"/>
<name>A0A9W8MUE5_9AGAR</name>
<comment type="caution">
    <text evidence="2">The sequence shown here is derived from an EMBL/GenBank/DDBJ whole genome shotgun (WGS) entry which is preliminary data.</text>
</comment>
<feature type="region of interest" description="Disordered" evidence="1">
    <location>
        <begin position="161"/>
        <end position="188"/>
    </location>
</feature>
<evidence type="ECO:0000256" key="1">
    <source>
        <dbReference type="SAM" id="MobiDB-lite"/>
    </source>
</evidence>
<feature type="compositionally biased region" description="Low complexity" evidence="1">
    <location>
        <begin position="162"/>
        <end position="171"/>
    </location>
</feature>
<protein>
    <submittedName>
        <fullName evidence="2">Uncharacterized protein</fullName>
    </submittedName>
</protein>
<dbReference type="Proteomes" id="UP001148786">
    <property type="component" value="Unassembled WGS sequence"/>
</dbReference>
<organism evidence="2 3">
    <name type="scientific">Agrocybe chaxingu</name>
    <dbReference type="NCBI Taxonomy" id="84603"/>
    <lineage>
        <taxon>Eukaryota</taxon>
        <taxon>Fungi</taxon>
        <taxon>Dikarya</taxon>
        <taxon>Basidiomycota</taxon>
        <taxon>Agaricomycotina</taxon>
        <taxon>Agaricomycetes</taxon>
        <taxon>Agaricomycetidae</taxon>
        <taxon>Agaricales</taxon>
        <taxon>Agaricineae</taxon>
        <taxon>Strophariaceae</taxon>
        <taxon>Agrocybe</taxon>
    </lineage>
</organism>
<accession>A0A9W8MUE5</accession>
<sequence>MGLNGLLFYEIPEGRKDSNRSTFESVMGDLQDTHDLDLLFDTVNGKVFHFPACACTSFLAGQAMHASFINRPDLRPRPSSDGFSVLLSTDARSSAMPTDHERKVGNVQQSFLQLEDFVDEDEERYVAELLKSFSSGDLCPMLALDDADDPHLSLFVRRATLPSSENSPNRRSSSDLNDLYDAKEEGDGSLDTIESLGVVTPPLGSSVDATLCANDVNRYRNRKPSVDADPPSFLDLS</sequence>
<dbReference type="EMBL" id="JANKHO010000621">
    <property type="protein sequence ID" value="KAJ3507831.1"/>
    <property type="molecule type" value="Genomic_DNA"/>
</dbReference>
<evidence type="ECO:0000313" key="2">
    <source>
        <dbReference type="EMBL" id="KAJ3507831.1"/>
    </source>
</evidence>
<evidence type="ECO:0000313" key="3">
    <source>
        <dbReference type="Proteomes" id="UP001148786"/>
    </source>
</evidence>
<dbReference type="OrthoDB" id="3227568at2759"/>
<reference evidence="2" key="1">
    <citation type="submission" date="2022-07" db="EMBL/GenBank/DDBJ databases">
        <title>Genome Sequence of Agrocybe chaxingu.</title>
        <authorList>
            <person name="Buettner E."/>
        </authorList>
    </citation>
    <scope>NUCLEOTIDE SEQUENCE</scope>
    <source>
        <strain evidence="2">MP-N11</strain>
    </source>
</reference>
<keyword evidence="3" id="KW-1185">Reference proteome</keyword>
<dbReference type="AlphaFoldDB" id="A0A9W8MUE5"/>
<gene>
    <name evidence="2" type="ORF">NLJ89_g6080</name>
</gene>